<gene>
    <name evidence="2" type="ORF">mMyoMyo1_002186</name>
</gene>
<reference evidence="2 3" key="1">
    <citation type="journal article" date="2020" name="Nature">
        <title>Six reference-quality genomes reveal evolution of bat adaptations.</title>
        <authorList>
            <person name="Jebb D."/>
            <person name="Huang Z."/>
            <person name="Pippel M."/>
            <person name="Hughes G.M."/>
            <person name="Lavrichenko K."/>
            <person name="Devanna P."/>
            <person name="Winkler S."/>
            <person name="Jermiin L.S."/>
            <person name="Skirmuntt E.C."/>
            <person name="Katzourakis A."/>
            <person name="Burkitt-Gray L."/>
            <person name="Ray D.A."/>
            <person name="Sullivan K.A.M."/>
            <person name="Roscito J.G."/>
            <person name="Kirilenko B.M."/>
            <person name="Davalos L.M."/>
            <person name="Corthals A.P."/>
            <person name="Power M.L."/>
            <person name="Jones G."/>
            <person name="Ransome R.D."/>
            <person name="Dechmann D.K.N."/>
            <person name="Locatelli A.G."/>
            <person name="Puechmaille S.J."/>
            <person name="Fedrigo O."/>
            <person name="Jarvis E.D."/>
            <person name="Hiller M."/>
            <person name="Vernes S.C."/>
            <person name="Myers E.W."/>
            <person name="Teeling E.C."/>
        </authorList>
    </citation>
    <scope>NUCLEOTIDE SEQUENCE [LARGE SCALE GENOMIC DNA]</scope>
    <source>
        <strain evidence="2">MMyoMyo1</strain>
        <tissue evidence="2">Flight muscle</tissue>
    </source>
</reference>
<dbReference type="EMBL" id="JABWUV010000013">
    <property type="protein sequence ID" value="KAF6310199.1"/>
    <property type="molecule type" value="Genomic_DNA"/>
</dbReference>
<evidence type="ECO:0000313" key="2">
    <source>
        <dbReference type="EMBL" id="KAF6310199.1"/>
    </source>
</evidence>
<evidence type="ECO:0000313" key="3">
    <source>
        <dbReference type="Proteomes" id="UP000527355"/>
    </source>
</evidence>
<evidence type="ECO:0000256" key="1">
    <source>
        <dbReference type="SAM" id="MobiDB-lite"/>
    </source>
</evidence>
<protein>
    <submittedName>
        <fullName evidence="2">Coiled-coil domain containing 12</fullName>
    </submittedName>
</protein>
<feature type="region of interest" description="Disordered" evidence="1">
    <location>
        <begin position="22"/>
        <end position="50"/>
    </location>
</feature>
<accession>A0A7J7UBD3</accession>
<sequence length="127" mass="14079">MAAAAAGVGRLEEEALRRKERLKALREKTGRKNRTWDPPVRRPTLYPPSQTSQGWTPFCLLDVALLGLRSLRPFPRRAGLGVAGSRLQAQKLPFPHDPAGLPLGARVPSQVQPQESQTRPEAPSWTR</sequence>
<name>A0A7J7UBD3_MYOMY</name>
<feature type="region of interest" description="Disordered" evidence="1">
    <location>
        <begin position="91"/>
        <end position="127"/>
    </location>
</feature>
<dbReference type="Proteomes" id="UP000527355">
    <property type="component" value="Unassembled WGS sequence"/>
</dbReference>
<proteinExistence type="predicted"/>
<dbReference type="AlphaFoldDB" id="A0A7J7UBD3"/>
<feature type="compositionally biased region" description="Polar residues" evidence="1">
    <location>
        <begin position="109"/>
        <end position="127"/>
    </location>
</feature>
<organism evidence="2 3">
    <name type="scientific">Myotis myotis</name>
    <name type="common">Greater mouse-eared bat</name>
    <name type="synonym">Vespertilio myotis</name>
    <dbReference type="NCBI Taxonomy" id="51298"/>
    <lineage>
        <taxon>Eukaryota</taxon>
        <taxon>Metazoa</taxon>
        <taxon>Chordata</taxon>
        <taxon>Craniata</taxon>
        <taxon>Vertebrata</taxon>
        <taxon>Euteleostomi</taxon>
        <taxon>Mammalia</taxon>
        <taxon>Eutheria</taxon>
        <taxon>Laurasiatheria</taxon>
        <taxon>Chiroptera</taxon>
        <taxon>Yangochiroptera</taxon>
        <taxon>Vespertilionidae</taxon>
        <taxon>Myotis</taxon>
    </lineage>
</organism>
<comment type="caution">
    <text evidence="2">The sequence shown here is derived from an EMBL/GenBank/DDBJ whole genome shotgun (WGS) entry which is preliminary data.</text>
</comment>
<keyword evidence="3" id="KW-1185">Reference proteome</keyword>